<dbReference type="AlphaFoldDB" id="A6I4H6"/>
<protein>
    <submittedName>
        <fullName evidence="1">RCG44367</fullName>
    </submittedName>
</protein>
<accession>A6I4H6</accession>
<dbReference type="Proteomes" id="UP000234681">
    <property type="component" value="Chromosome 2"/>
</dbReference>
<name>A6I4H6_RAT</name>
<evidence type="ECO:0000313" key="2">
    <source>
        <dbReference type="Proteomes" id="UP000234681"/>
    </source>
</evidence>
<evidence type="ECO:0000313" key="1">
    <source>
        <dbReference type="EMBL" id="EDM09934.1"/>
    </source>
</evidence>
<gene>
    <name evidence="1" type="ORF">rCG_44367</name>
</gene>
<proteinExistence type="predicted"/>
<organism evidence="1 2">
    <name type="scientific">Rattus norvegicus</name>
    <name type="common">Rat</name>
    <dbReference type="NCBI Taxonomy" id="10116"/>
    <lineage>
        <taxon>Eukaryota</taxon>
        <taxon>Metazoa</taxon>
        <taxon>Chordata</taxon>
        <taxon>Craniata</taxon>
        <taxon>Vertebrata</taxon>
        <taxon>Euteleostomi</taxon>
        <taxon>Mammalia</taxon>
        <taxon>Eutheria</taxon>
        <taxon>Euarchontoglires</taxon>
        <taxon>Glires</taxon>
        <taxon>Rodentia</taxon>
        <taxon>Myomorpha</taxon>
        <taxon>Muroidea</taxon>
        <taxon>Muridae</taxon>
        <taxon>Murinae</taxon>
        <taxon>Rattus</taxon>
    </lineage>
</organism>
<sequence>MPTLRHFLRRQYWHWLRWCWSMGQFLLARHVWPCDGIIGCCRWFQWFCWMFFICACKRRPRLYVWPLL</sequence>
<dbReference type="EMBL" id="CH473955">
    <property type="protein sequence ID" value="EDM09934.1"/>
    <property type="molecule type" value="Genomic_DNA"/>
</dbReference>
<reference evidence="2" key="1">
    <citation type="submission" date="2005-09" db="EMBL/GenBank/DDBJ databases">
        <authorList>
            <person name="Mural R.J."/>
            <person name="Li P.W."/>
            <person name="Adams M.D."/>
            <person name="Amanatides P.G."/>
            <person name="Baden-Tillson H."/>
            <person name="Barnstead M."/>
            <person name="Chin S.H."/>
            <person name="Dew I."/>
            <person name="Evans C.A."/>
            <person name="Ferriera S."/>
            <person name="Flanigan M."/>
            <person name="Fosler C."/>
            <person name="Glodek A."/>
            <person name="Gu Z."/>
            <person name="Holt R.A."/>
            <person name="Jennings D."/>
            <person name="Kraft C.L."/>
            <person name="Lu F."/>
            <person name="Nguyen T."/>
            <person name="Nusskern D.R."/>
            <person name="Pfannkoch C.M."/>
            <person name="Sitter C."/>
            <person name="Sutton G.G."/>
            <person name="Venter J.C."/>
            <person name="Wang Z."/>
            <person name="Woodage T."/>
            <person name="Zheng X.H."/>
            <person name="Zhong F."/>
        </authorList>
    </citation>
    <scope>NUCLEOTIDE SEQUENCE [LARGE SCALE GENOMIC DNA]</scope>
    <source>
        <strain>BN</strain>
        <strain evidence="2">Sprague-Dawley</strain>
    </source>
</reference>